<gene>
    <name evidence="1" type="ORF">LCGC14_0538770</name>
</gene>
<evidence type="ECO:0000313" key="1">
    <source>
        <dbReference type="EMBL" id="KKN59787.1"/>
    </source>
</evidence>
<evidence type="ECO:0008006" key="2">
    <source>
        <dbReference type="Google" id="ProtNLM"/>
    </source>
</evidence>
<dbReference type="InterPro" id="IPR038713">
    <property type="entry name" value="Terminase_Gp1_N_sf"/>
</dbReference>
<dbReference type="AlphaFoldDB" id="A0A0F9SBZ9"/>
<dbReference type="GO" id="GO:0051276">
    <property type="term" value="P:chromosome organization"/>
    <property type="evidence" value="ECO:0007669"/>
    <property type="project" value="InterPro"/>
</dbReference>
<accession>A0A0F9SBZ9</accession>
<dbReference type="EMBL" id="LAZR01000715">
    <property type="protein sequence ID" value="KKN59787.1"/>
    <property type="molecule type" value="Genomic_DNA"/>
</dbReference>
<protein>
    <recommendedName>
        <fullName evidence="2">Terminase small subunit</fullName>
    </recommendedName>
</protein>
<name>A0A0F9SBZ9_9ZZZZ</name>
<proteinExistence type="predicted"/>
<comment type="caution">
    <text evidence="1">The sequence shown here is derived from an EMBL/GenBank/DDBJ whole genome shotgun (WGS) entry which is preliminary data.</text>
</comment>
<dbReference type="InterPro" id="IPR005335">
    <property type="entry name" value="Terminase_ssu"/>
</dbReference>
<dbReference type="Gene3D" id="1.10.10.1400">
    <property type="entry name" value="Terminase, small subunit, N-terminal DNA-binding domain, HTH motif"/>
    <property type="match status" value="1"/>
</dbReference>
<organism evidence="1">
    <name type="scientific">marine sediment metagenome</name>
    <dbReference type="NCBI Taxonomy" id="412755"/>
    <lineage>
        <taxon>unclassified sequences</taxon>
        <taxon>metagenomes</taxon>
        <taxon>ecological metagenomes</taxon>
    </lineage>
</organism>
<dbReference type="Pfam" id="PF03592">
    <property type="entry name" value="Terminase_2"/>
    <property type="match status" value="1"/>
</dbReference>
<reference evidence="1" key="1">
    <citation type="journal article" date="2015" name="Nature">
        <title>Complex archaea that bridge the gap between prokaryotes and eukaryotes.</title>
        <authorList>
            <person name="Spang A."/>
            <person name="Saw J.H."/>
            <person name="Jorgensen S.L."/>
            <person name="Zaremba-Niedzwiedzka K."/>
            <person name="Martijn J."/>
            <person name="Lind A.E."/>
            <person name="van Eijk R."/>
            <person name="Schleper C."/>
            <person name="Guy L."/>
            <person name="Ettema T.J."/>
        </authorList>
    </citation>
    <scope>NUCLEOTIDE SEQUENCE</scope>
</reference>
<sequence length="137" mass="15123">MTRTKTLSAKHNEFINNLFLLKFNGTKAYAETYPDCSGKTAEVNSCKLLSNTKIKAEIERRTAELAQEAGWNVKIALKHLKKIIDLYLHRPSAAVSAIVAANRMFGMDKDAGPGAAGLTINVTTDRKVIESKEIENE</sequence>